<evidence type="ECO:0000256" key="1">
    <source>
        <dbReference type="SAM" id="MobiDB-lite"/>
    </source>
</evidence>
<protein>
    <submittedName>
        <fullName evidence="2">Uncharacterized protein</fullName>
    </submittedName>
</protein>
<dbReference type="EMBL" id="JASNQZ010000002">
    <property type="protein sequence ID" value="KAL0960368.1"/>
    <property type="molecule type" value="Genomic_DNA"/>
</dbReference>
<reference evidence="3" key="1">
    <citation type="submission" date="2024-06" db="EMBL/GenBank/DDBJ databases">
        <title>Multi-omics analyses provide insights into the biosynthesis of the anticancer antibiotic pleurotin in Hohenbuehelia grisea.</title>
        <authorList>
            <person name="Weaver J.A."/>
            <person name="Alberti F."/>
        </authorList>
    </citation>
    <scope>NUCLEOTIDE SEQUENCE [LARGE SCALE GENOMIC DNA]</scope>
    <source>
        <strain evidence="3">T-177</strain>
    </source>
</reference>
<comment type="caution">
    <text evidence="2">The sequence shown here is derived from an EMBL/GenBank/DDBJ whole genome shotgun (WGS) entry which is preliminary data.</text>
</comment>
<gene>
    <name evidence="2" type="ORF">HGRIS_011992</name>
</gene>
<sequence length="88" mass="9831">MAVDSPATPRRQLPGFANFSTPPRAPPLHSPPQLVYSSPKFGMPRGMDFKGGFMHGDILSKINNRLNEMDPEWNSKHDPQDPDFNGLQ</sequence>
<evidence type="ECO:0000313" key="3">
    <source>
        <dbReference type="Proteomes" id="UP001556367"/>
    </source>
</evidence>
<evidence type="ECO:0000313" key="2">
    <source>
        <dbReference type="EMBL" id="KAL0960368.1"/>
    </source>
</evidence>
<proteinExistence type="predicted"/>
<dbReference type="Proteomes" id="UP001556367">
    <property type="component" value="Unassembled WGS sequence"/>
</dbReference>
<feature type="region of interest" description="Disordered" evidence="1">
    <location>
        <begin position="69"/>
        <end position="88"/>
    </location>
</feature>
<name>A0ABR3JYI6_9AGAR</name>
<accession>A0ABR3JYI6</accession>
<feature type="region of interest" description="Disordered" evidence="1">
    <location>
        <begin position="1"/>
        <end position="32"/>
    </location>
</feature>
<keyword evidence="3" id="KW-1185">Reference proteome</keyword>
<organism evidence="2 3">
    <name type="scientific">Hohenbuehelia grisea</name>
    <dbReference type="NCBI Taxonomy" id="104357"/>
    <lineage>
        <taxon>Eukaryota</taxon>
        <taxon>Fungi</taxon>
        <taxon>Dikarya</taxon>
        <taxon>Basidiomycota</taxon>
        <taxon>Agaricomycotina</taxon>
        <taxon>Agaricomycetes</taxon>
        <taxon>Agaricomycetidae</taxon>
        <taxon>Agaricales</taxon>
        <taxon>Pleurotineae</taxon>
        <taxon>Pleurotaceae</taxon>
        <taxon>Hohenbuehelia</taxon>
    </lineage>
</organism>